<dbReference type="Pfam" id="PF02641">
    <property type="entry name" value="DUF190"/>
    <property type="match status" value="1"/>
</dbReference>
<dbReference type="AlphaFoldDB" id="A0AAW7TF75"/>
<evidence type="ECO:0000256" key="1">
    <source>
        <dbReference type="ARBA" id="ARBA00010554"/>
    </source>
</evidence>
<evidence type="ECO:0000313" key="2">
    <source>
        <dbReference type="EMBL" id="MDN7799443.1"/>
    </source>
</evidence>
<dbReference type="Gene3D" id="3.30.70.120">
    <property type="match status" value="1"/>
</dbReference>
<dbReference type="Proteomes" id="UP001171620">
    <property type="component" value="Unassembled WGS sequence"/>
</dbReference>
<reference evidence="2" key="1">
    <citation type="submission" date="2023-07" db="EMBL/GenBank/DDBJ databases">
        <title>A collection of bacterial strains from the Burkholderia cepacia Research Laboratory and Repository.</title>
        <authorList>
            <person name="Lipuma J."/>
            <person name="Spilker T."/>
            <person name="Caverly L."/>
        </authorList>
    </citation>
    <scope>NUCLEOTIDE SEQUENCE</scope>
    <source>
        <strain evidence="2">AU44268</strain>
    </source>
</reference>
<comment type="similarity">
    <text evidence="1">Belongs to the UPF0166 family.</text>
</comment>
<protein>
    <submittedName>
        <fullName evidence="2">DUF190 domain-containing protein</fullName>
    </submittedName>
</protein>
<dbReference type="EMBL" id="JAUJRV010000046">
    <property type="protein sequence ID" value="MDN7799443.1"/>
    <property type="molecule type" value="Genomic_DNA"/>
</dbReference>
<dbReference type="InterPro" id="IPR015867">
    <property type="entry name" value="N-reg_PII/ATP_PRibTrfase_C"/>
</dbReference>
<name>A0AAW7TF75_BURVI</name>
<evidence type="ECO:0000313" key="3">
    <source>
        <dbReference type="Proteomes" id="UP001171620"/>
    </source>
</evidence>
<comment type="caution">
    <text evidence="2">The sequence shown here is derived from an EMBL/GenBank/DDBJ whole genome shotgun (WGS) entry which is preliminary data.</text>
</comment>
<proteinExistence type="inferred from homology"/>
<accession>A0AAW7TF75</accession>
<sequence length="112" mass="11933">MPQGSQITIFASRNTRKGHQQVGEWILETASALGIHGATVVECSEGIDSQGNVHAAHFLELADEPIAVTVVALDENITALLAELGKGGLRLFYTRIPLEFGYLGETAEGEGK</sequence>
<dbReference type="InterPro" id="IPR003793">
    <property type="entry name" value="UPF0166"/>
</dbReference>
<dbReference type="RefSeq" id="WP_117337748.1">
    <property type="nucleotide sequence ID" value="NZ_JAUJRV010000046.1"/>
</dbReference>
<gene>
    <name evidence="2" type="ORF">QZM33_31380</name>
</gene>
<dbReference type="InterPro" id="IPR011322">
    <property type="entry name" value="N-reg_PII-like_a/b"/>
</dbReference>
<organism evidence="2 3">
    <name type="scientific">Burkholderia vietnamiensis</name>
    <dbReference type="NCBI Taxonomy" id="60552"/>
    <lineage>
        <taxon>Bacteria</taxon>
        <taxon>Pseudomonadati</taxon>
        <taxon>Pseudomonadota</taxon>
        <taxon>Betaproteobacteria</taxon>
        <taxon>Burkholderiales</taxon>
        <taxon>Burkholderiaceae</taxon>
        <taxon>Burkholderia</taxon>
        <taxon>Burkholderia cepacia complex</taxon>
    </lineage>
</organism>
<dbReference type="SUPFAM" id="SSF54913">
    <property type="entry name" value="GlnB-like"/>
    <property type="match status" value="1"/>
</dbReference>